<feature type="domain" description="Smoothelin" evidence="2">
    <location>
        <begin position="61"/>
        <end position="82"/>
    </location>
</feature>
<accession>A0AAD9JXK3</accession>
<gene>
    <name evidence="3" type="ORF">LSH36_125g01008</name>
</gene>
<keyword evidence="4" id="KW-1185">Reference proteome</keyword>
<feature type="compositionally biased region" description="Low complexity" evidence="1">
    <location>
        <begin position="204"/>
        <end position="216"/>
    </location>
</feature>
<dbReference type="AlphaFoldDB" id="A0AAD9JXK3"/>
<dbReference type="Proteomes" id="UP001208570">
    <property type="component" value="Unassembled WGS sequence"/>
</dbReference>
<dbReference type="Pfam" id="PF12510">
    <property type="entry name" value="Smoothelin"/>
    <property type="match status" value="1"/>
</dbReference>
<evidence type="ECO:0000313" key="4">
    <source>
        <dbReference type="Proteomes" id="UP001208570"/>
    </source>
</evidence>
<sequence length="345" mass="38247">MSRPGLSLSYGNQGSNVLGPAFVRHTGANGYLDPGSWPILLLMYASETAELSWNLLQSKMNATDDFEERKKIRARMREIREAKAAEFEKRRKEREETQEDAVTLRLRLAEEQKRKKMEEFEKQAKGGKKDVGIVEQALRAKLAAADAEKQKKIETITEIGKAMTQVYHAGSDILRKAEDEQQKKLKELNEEGVSRTTKTEKSSDGGTTVTSTTVTTHKTKDEIAKNLVDTFQSKGVASTSGIIHVKTEAWSSKDGITKRREKTQAWGNSASKPTGPRGARAAFQQMDKATAPPAGSKPNFLGGAGGGRVTVQRSPSTIKQMLLDWCKSVTKEYEPKCMGNVIYQY</sequence>
<protein>
    <recommendedName>
        <fullName evidence="2">Smoothelin domain-containing protein</fullName>
    </recommendedName>
</protein>
<reference evidence="3" key="1">
    <citation type="journal article" date="2023" name="Mol. Biol. Evol.">
        <title>Third-Generation Sequencing Reveals the Adaptive Role of the Epigenome in Three Deep-Sea Polychaetes.</title>
        <authorList>
            <person name="Perez M."/>
            <person name="Aroh O."/>
            <person name="Sun Y."/>
            <person name="Lan Y."/>
            <person name="Juniper S.K."/>
            <person name="Young C.R."/>
            <person name="Angers B."/>
            <person name="Qian P.Y."/>
        </authorList>
    </citation>
    <scope>NUCLEOTIDE SEQUENCE</scope>
    <source>
        <strain evidence="3">P08H-3</strain>
    </source>
</reference>
<feature type="region of interest" description="Disordered" evidence="1">
    <location>
        <begin position="258"/>
        <end position="312"/>
    </location>
</feature>
<dbReference type="InterPro" id="IPR022189">
    <property type="entry name" value="SMTN"/>
</dbReference>
<organism evidence="3 4">
    <name type="scientific">Paralvinella palmiformis</name>
    <dbReference type="NCBI Taxonomy" id="53620"/>
    <lineage>
        <taxon>Eukaryota</taxon>
        <taxon>Metazoa</taxon>
        <taxon>Spiralia</taxon>
        <taxon>Lophotrochozoa</taxon>
        <taxon>Annelida</taxon>
        <taxon>Polychaeta</taxon>
        <taxon>Sedentaria</taxon>
        <taxon>Canalipalpata</taxon>
        <taxon>Terebellida</taxon>
        <taxon>Terebelliformia</taxon>
        <taxon>Alvinellidae</taxon>
        <taxon>Paralvinella</taxon>
    </lineage>
</organism>
<name>A0AAD9JXK3_9ANNE</name>
<feature type="compositionally biased region" description="Basic and acidic residues" evidence="1">
    <location>
        <begin position="186"/>
        <end position="203"/>
    </location>
</feature>
<proteinExistence type="predicted"/>
<evidence type="ECO:0000259" key="2">
    <source>
        <dbReference type="Pfam" id="PF12510"/>
    </source>
</evidence>
<evidence type="ECO:0000256" key="1">
    <source>
        <dbReference type="SAM" id="MobiDB-lite"/>
    </source>
</evidence>
<dbReference type="EMBL" id="JAODUP010000125">
    <property type="protein sequence ID" value="KAK2160889.1"/>
    <property type="molecule type" value="Genomic_DNA"/>
</dbReference>
<feature type="region of interest" description="Disordered" evidence="1">
    <location>
        <begin position="186"/>
        <end position="216"/>
    </location>
</feature>
<comment type="caution">
    <text evidence="3">The sequence shown here is derived from an EMBL/GenBank/DDBJ whole genome shotgun (WGS) entry which is preliminary data.</text>
</comment>
<evidence type="ECO:0000313" key="3">
    <source>
        <dbReference type="EMBL" id="KAK2160889.1"/>
    </source>
</evidence>